<dbReference type="EMBL" id="BMAO01016126">
    <property type="protein sequence ID" value="GFR06386.1"/>
    <property type="molecule type" value="Genomic_DNA"/>
</dbReference>
<evidence type="ECO:0000256" key="1">
    <source>
        <dbReference type="SAM" id="MobiDB-lite"/>
    </source>
</evidence>
<gene>
    <name evidence="2" type="primary">AVEN_256037_1</name>
    <name evidence="2" type="ORF">TNCT_282291</name>
</gene>
<evidence type="ECO:0000313" key="2">
    <source>
        <dbReference type="EMBL" id="GFR06386.1"/>
    </source>
</evidence>
<feature type="region of interest" description="Disordered" evidence="1">
    <location>
        <begin position="74"/>
        <end position="110"/>
    </location>
</feature>
<name>A0A8X6LD27_TRICU</name>
<feature type="compositionally biased region" description="Low complexity" evidence="1">
    <location>
        <begin position="85"/>
        <end position="99"/>
    </location>
</feature>
<sequence>MKFRSICLESSNDVLEKNSTLTPYVKKRSTYYVDPDGQGCSDFKTRRHFSGSATLKAKAAAQERERCYLDPDFEPVKSPLGSPRASVTSVTSGASTLSTQSGGKDSSKQSRYEITKAGLAKFAKRLTSKDKSSNNKVIHQFPSAIPNIEVTPLRRSGSVDSLLETNLYSIDASDISNCSSMACLAPSCSSNNLSPSNLSPTNSLTVPIDGRTIPTSPSVPAKLEAHRRGDIPSSPSVPNKLTKGLSGQCLENPEVLLEGLPLSKTERKRLEKLNKINIDLQALFVSVEHEHLERARSILSTTDVNVNW</sequence>
<accession>A0A8X6LD27</accession>
<keyword evidence="3" id="KW-1185">Reference proteome</keyword>
<dbReference type="OrthoDB" id="2428204at2759"/>
<evidence type="ECO:0000313" key="3">
    <source>
        <dbReference type="Proteomes" id="UP000887116"/>
    </source>
</evidence>
<proteinExistence type="predicted"/>
<dbReference type="AlphaFoldDB" id="A0A8X6LD27"/>
<organism evidence="2 3">
    <name type="scientific">Trichonephila clavata</name>
    <name type="common">Joro spider</name>
    <name type="synonym">Nephila clavata</name>
    <dbReference type="NCBI Taxonomy" id="2740835"/>
    <lineage>
        <taxon>Eukaryota</taxon>
        <taxon>Metazoa</taxon>
        <taxon>Ecdysozoa</taxon>
        <taxon>Arthropoda</taxon>
        <taxon>Chelicerata</taxon>
        <taxon>Arachnida</taxon>
        <taxon>Araneae</taxon>
        <taxon>Araneomorphae</taxon>
        <taxon>Entelegynae</taxon>
        <taxon>Araneoidea</taxon>
        <taxon>Nephilidae</taxon>
        <taxon>Trichonephila</taxon>
    </lineage>
</organism>
<dbReference type="Proteomes" id="UP000887116">
    <property type="component" value="Unassembled WGS sequence"/>
</dbReference>
<protein>
    <submittedName>
        <fullName evidence="2">Uncharacterized protein</fullName>
    </submittedName>
</protein>
<reference evidence="2" key="1">
    <citation type="submission" date="2020-07" db="EMBL/GenBank/DDBJ databases">
        <title>Multicomponent nature underlies the extraordinary mechanical properties of spider dragline silk.</title>
        <authorList>
            <person name="Kono N."/>
            <person name="Nakamura H."/>
            <person name="Mori M."/>
            <person name="Yoshida Y."/>
            <person name="Ohtoshi R."/>
            <person name="Malay A.D."/>
            <person name="Moran D.A.P."/>
            <person name="Tomita M."/>
            <person name="Numata K."/>
            <person name="Arakawa K."/>
        </authorList>
    </citation>
    <scope>NUCLEOTIDE SEQUENCE</scope>
</reference>
<comment type="caution">
    <text evidence="2">The sequence shown here is derived from an EMBL/GenBank/DDBJ whole genome shotgun (WGS) entry which is preliminary data.</text>
</comment>